<evidence type="ECO:0000313" key="4">
    <source>
        <dbReference type="Proteomes" id="UP000290189"/>
    </source>
</evidence>
<feature type="transmembrane region" description="Helical" evidence="2">
    <location>
        <begin position="662"/>
        <end position="682"/>
    </location>
</feature>
<feature type="transmembrane region" description="Helical" evidence="2">
    <location>
        <begin position="251"/>
        <end position="270"/>
    </location>
</feature>
<feature type="transmembrane region" description="Helical" evidence="2">
    <location>
        <begin position="306"/>
        <end position="326"/>
    </location>
</feature>
<reference evidence="3 4" key="1">
    <citation type="submission" date="2018-03" db="EMBL/GenBank/DDBJ databases">
        <authorList>
            <person name="Fogelqvist J."/>
        </authorList>
    </citation>
    <scope>NUCLEOTIDE SEQUENCE [LARGE SCALE GENOMIC DNA]</scope>
</reference>
<feature type="transmembrane region" description="Helical" evidence="2">
    <location>
        <begin position="168"/>
        <end position="189"/>
    </location>
</feature>
<evidence type="ECO:0000256" key="1">
    <source>
        <dbReference type="SAM" id="MobiDB-lite"/>
    </source>
</evidence>
<protein>
    <submittedName>
        <fullName evidence="3">Uncharacterized protein</fullName>
    </submittedName>
</protein>
<keyword evidence="2" id="KW-0472">Membrane</keyword>
<feature type="region of interest" description="Disordered" evidence="1">
    <location>
        <begin position="775"/>
        <end position="799"/>
    </location>
</feature>
<dbReference type="AlphaFoldDB" id="A0A3P3YC52"/>
<feature type="transmembrane region" description="Helical" evidence="2">
    <location>
        <begin position="86"/>
        <end position="106"/>
    </location>
</feature>
<feature type="transmembrane region" description="Helical" evidence="2">
    <location>
        <begin position="574"/>
        <end position="599"/>
    </location>
</feature>
<gene>
    <name evidence="3" type="ORF">PLBR_LOCUS4958</name>
</gene>
<feature type="transmembrane region" description="Helical" evidence="2">
    <location>
        <begin position="626"/>
        <end position="650"/>
    </location>
</feature>
<keyword evidence="2" id="KW-1133">Transmembrane helix</keyword>
<feature type="transmembrane region" description="Helical" evidence="2">
    <location>
        <begin position="51"/>
        <end position="74"/>
    </location>
</feature>
<keyword evidence="3" id="KW-0496">Mitochondrion</keyword>
<feature type="transmembrane region" description="Helical" evidence="2">
    <location>
        <begin position="220"/>
        <end position="245"/>
    </location>
</feature>
<proteinExistence type="predicted"/>
<name>A0A3P3YC52_PLABS</name>
<evidence type="ECO:0000313" key="3">
    <source>
        <dbReference type="EMBL" id="SPQ97743.1"/>
    </source>
</evidence>
<feature type="transmembrane region" description="Helical" evidence="2">
    <location>
        <begin position="712"/>
        <end position="733"/>
    </location>
</feature>
<feature type="transmembrane region" description="Helical" evidence="2">
    <location>
        <begin position="745"/>
        <end position="764"/>
    </location>
</feature>
<geneLocation type="mitochondrion" evidence="3"/>
<keyword evidence="2" id="KW-0812">Transmembrane</keyword>
<dbReference type="EMBL" id="OVEO01000008">
    <property type="protein sequence ID" value="SPQ97743.1"/>
    <property type="molecule type" value="Genomic_DNA"/>
</dbReference>
<evidence type="ECO:0000256" key="2">
    <source>
        <dbReference type="SAM" id="Phobius"/>
    </source>
</evidence>
<sequence>MLSSAGIAAMVFGVVHYRRMHEKYMHDVPESAQSLRRWFEYLQPRLGPQHLALIVESVSATTLGVVAFAIGGFFSTPNLPAPAMLFFTTLMSGFGYVSTIMSSIVWSRQLHRALPTSSATSRVASTLRGDYPWATALLCLIPLAIDTFMSVLYAAYFETSLTDTLNSLMFAGLQIMVSGHLIFSVRAYYKEARLVTFAAANDRPVDSALQGVLRRLSRCALGLSVSMLIYVAGLVVMATSPAFFYSPTGWTLTWSCVVMGRALDSIFRVLMFMPRLIWQSGMPTKLQLISNKILSRMKKHPMRRGVWEWVLVLGTCIRSIGAWASITFPNEAAGPLAGASVYSPALTQYIGPQPEDQIDPVFAVLLAYQGSICDADGISADIVRDKAVIVGPIFETACSQEQTYLAFQSKGAAAILSWSYTPGNNAYSHDGSRGARTRSLKMLSLEFAYTESVYNAMVTTTNLTVALFPDPNVWVPALTSAPYQIFLRWLPACMLSFAGLAATVFATMHYQRMLMKYKSDVPENLQTLSRWVQYVQAHFGPQHLALIVESLSATTLGVVAFGIGGFFSTPNLPLSAVLFFITLLSGFGFVSTIMSSIVWSRQLHRALPGAASSSRLTSILRGDHRWATAVLCVIPLVIDTFTSVLYAAYFETSLTDTLNSCIFASLQIMVSGHLIVSVRAYYREARWVTLAAATDRPKDQALQAVLLRLSRCALGLSISMLSYVAGLVGIAVFPEFFYSPTGWTLIWSCIVMGRSLDSVFRVLMFMPRLTWHTGSHVRSTKSDGKPWGTTRDAKASETV</sequence>
<feature type="transmembrane region" description="Helical" evidence="2">
    <location>
        <begin position="131"/>
        <end position="156"/>
    </location>
</feature>
<dbReference type="Proteomes" id="UP000290189">
    <property type="component" value="Unassembled WGS sequence"/>
</dbReference>
<feature type="transmembrane region" description="Helical" evidence="2">
    <location>
        <begin position="544"/>
        <end position="568"/>
    </location>
</feature>
<accession>A0A3P3YC52</accession>
<organism evidence="3 4">
    <name type="scientific">Plasmodiophora brassicae</name>
    <name type="common">Clubroot disease agent</name>
    <dbReference type="NCBI Taxonomy" id="37360"/>
    <lineage>
        <taxon>Eukaryota</taxon>
        <taxon>Sar</taxon>
        <taxon>Rhizaria</taxon>
        <taxon>Endomyxa</taxon>
        <taxon>Phytomyxea</taxon>
        <taxon>Plasmodiophorida</taxon>
        <taxon>Plasmodiophoridae</taxon>
        <taxon>Plasmodiophora</taxon>
    </lineage>
</organism>
<feature type="transmembrane region" description="Helical" evidence="2">
    <location>
        <begin position="486"/>
        <end position="508"/>
    </location>
</feature>